<dbReference type="RefSeq" id="WP_269882886.1">
    <property type="nucleotide sequence ID" value="NZ_JAQAGZ010000011.1"/>
</dbReference>
<proteinExistence type="predicted"/>
<dbReference type="PANTHER" id="PTHR35336:SF5">
    <property type="entry name" value="ADENOSYLCOBINAMIDE AMIDOHYDROLASE"/>
    <property type="match status" value="1"/>
</dbReference>
<reference evidence="1 2" key="1">
    <citation type="submission" date="2022-12" db="EMBL/GenBank/DDBJ databases">
        <title>Draft genome sequence of Paenibacillus sp. dW9.</title>
        <authorList>
            <person name="Choi E.-W."/>
            <person name="Kim D.-U."/>
        </authorList>
    </citation>
    <scope>NUCLEOTIDE SEQUENCE [LARGE SCALE GENOMIC DNA]</scope>
    <source>
        <strain evidence="2">dW9</strain>
    </source>
</reference>
<protein>
    <submittedName>
        <fullName evidence="1">Adenosylcobinamide amidohydrolase</fullName>
    </submittedName>
</protein>
<comment type="caution">
    <text evidence="1">The sequence shown here is derived from an EMBL/GenBank/DDBJ whole genome shotgun (WGS) entry which is preliminary data.</text>
</comment>
<name>A0ABT4QC78_9BACL</name>
<keyword evidence="2" id="KW-1185">Reference proteome</keyword>
<dbReference type="InterPro" id="IPR052209">
    <property type="entry name" value="CbiZ"/>
</dbReference>
<sequence>MEWTATAIEGLRFGYADHGSQSYYLVQNERPMRTLNSSMWGEGFGSHLQLMNRQVDKSYHCDDPLQEMHRFMEESGLKPEHTAALLTAADLRDRAAAEWRVDEETLVCTWSTAGLGNKARAGVRPAGSPLYPGTINIIVVVDGSLMDAAFVNAVITATEAKAAALQELGVRLTDSGQTATGTTTDAVLVAATGRGAAFRYAGTATRLGYAIGRTVFDTVLQSGRRYLDRTGSKEGD</sequence>
<dbReference type="Pfam" id="PF01955">
    <property type="entry name" value="CbiZ"/>
    <property type="match status" value="1"/>
</dbReference>
<dbReference type="EMBL" id="JAQAGZ010000011">
    <property type="protein sequence ID" value="MCZ8514372.1"/>
    <property type="molecule type" value="Genomic_DNA"/>
</dbReference>
<dbReference type="InterPro" id="IPR002808">
    <property type="entry name" value="AdoCbi_amidolase"/>
</dbReference>
<organism evidence="1 2">
    <name type="scientific">Paenibacillus gyeongsangnamensis</name>
    <dbReference type="NCBI Taxonomy" id="3388067"/>
    <lineage>
        <taxon>Bacteria</taxon>
        <taxon>Bacillati</taxon>
        <taxon>Bacillota</taxon>
        <taxon>Bacilli</taxon>
        <taxon>Bacillales</taxon>
        <taxon>Paenibacillaceae</taxon>
        <taxon>Paenibacillus</taxon>
    </lineage>
</organism>
<dbReference type="PANTHER" id="PTHR35336">
    <property type="entry name" value="ADENOSYLCOBINAMIDE AMIDOHYDROLASE"/>
    <property type="match status" value="1"/>
</dbReference>
<accession>A0ABT4QC78</accession>
<gene>
    <name evidence="1" type="ORF">O9H85_18485</name>
</gene>
<evidence type="ECO:0000313" key="1">
    <source>
        <dbReference type="EMBL" id="MCZ8514372.1"/>
    </source>
</evidence>
<evidence type="ECO:0000313" key="2">
    <source>
        <dbReference type="Proteomes" id="UP001527882"/>
    </source>
</evidence>
<dbReference type="Proteomes" id="UP001527882">
    <property type="component" value="Unassembled WGS sequence"/>
</dbReference>